<keyword evidence="2" id="KW-0378">Hydrolase</keyword>
<dbReference type="InterPro" id="IPR003615">
    <property type="entry name" value="HNH_nuc"/>
</dbReference>
<proteinExistence type="predicted"/>
<dbReference type="SMART" id="SM00507">
    <property type="entry name" value="HNHc"/>
    <property type="match status" value="1"/>
</dbReference>
<name>A0ABU0XGV2_9MICO</name>
<dbReference type="Proteomes" id="UP001230289">
    <property type="component" value="Unassembled WGS sequence"/>
</dbReference>
<keyword evidence="2" id="KW-0255">Endonuclease</keyword>
<keyword evidence="3" id="KW-1185">Reference proteome</keyword>
<dbReference type="EMBL" id="JAVFCB010000004">
    <property type="protein sequence ID" value="MDQ4213798.1"/>
    <property type="molecule type" value="Genomic_DNA"/>
</dbReference>
<evidence type="ECO:0000313" key="2">
    <source>
        <dbReference type="EMBL" id="MDQ4213798.1"/>
    </source>
</evidence>
<reference evidence="2 3" key="1">
    <citation type="submission" date="2023-08" db="EMBL/GenBank/DDBJ databases">
        <title>Microbacterium sp. nov., isolated from a waste landfill.</title>
        <authorList>
            <person name="Wen W."/>
        </authorList>
    </citation>
    <scope>NUCLEOTIDE SEQUENCE [LARGE SCALE GENOMIC DNA]</scope>
    <source>
        <strain evidence="2 3">ASV81</strain>
    </source>
</reference>
<dbReference type="CDD" id="cd00085">
    <property type="entry name" value="HNHc"/>
    <property type="match status" value="1"/>
</dbReference>
<sequence>MRRASIAFDDEGGAFVESLFAAALRPRRGGPRFVDPDEKTRGADLAEDPRTNDQLAYDLLLDLIRAGTLAEPDAVFGTRQAGLRLIQIIDRDGVPGRVTLTEDGLTALPAAVAARHRCETGAVTVTVDGRGNPLNVGRESRVFTARQRVALAIRDGGCRWTGCDRPASYGEAHHIDEWQRDRGRTDIDRGVLLCRYHHLQLHRGGWTITRDGTRDFVLHDPTGHAHVLRARLPLRYLWGQIDPPPRRFRPAA</sequence>
<comment type="caution">
    <text evidence="2">The sequence shown here is derived from an EMBL/GenBank/DDBJ whole genome shotgun (WGS) entry which is preliminary data.</text>
</comment>
<accession>A0ABU0XGV2</accession>
<gene>
    <name evidence="2" type="ORF">RBR11_07705</name>
</gene>
<organism evidence="2 3">
    <name type="scientific">Microbacterium capsulatum</name>
    <dbReference type="NCBI Taxonomy" id="3041921"/>
    <lineage>
        <taxon>Bacteria</taxon>
        <taxon>Bacillati</taxon>
        <taxon>Actinomycetota</taxon>
        <taxon>Actinomycetes</taxon>
        <taxon>Micrococcales</taxon>
        <taxon>Microbacteriaceae</taxon>
        <taxon>Microbacterium</taxon>
    </lineage>
</organism>
<evidence type="ECO:0000259" key="1">
    <source>
        <dbReference type="SMART" id="SM00507"/>
    </source>
</evidence>
<keyword evidence="2" id="KW-0540">Nuclease</keyword>
<evidence type="ECO:0000313" key="3">
    <source>
        <dbReference type="Proteomes" id="UP001230289"/>
    </source>
</evidence>
<feature type="domain" description="HNH nuclease" evidence="1">
    <location>
        <begin position="146"/>
        <end position="199"/>
    </location>
</feature>
<dbReference type="RefSeq" id="WP_308488746.1">
    <property type="nucleotide sequence ID" value="NZ_JAVFCB010000004.1"/>
</dbReference>
<dbReference type="GO" id="GO:0004519">
    <property type="term" value="F:endonuclease activity"/>
    <property type="evidence" value="ECO:0007669"/>
    <property type="project" value="UniProtKB-KW"/>
</dbReference>
<protein>
    <submittedName>
        <fullName evidence="2">HNH endonuclease signature motif containing protein</fullName>
    </submittedName>
</protein>